<feature type="region of interest" description="Disordered" evidence="1">
    <location>
        <begin position="418"/>
        <end position="443"/>
    </location>
</feature>
<sequence>MAAPPAAPDTNSWLVVHTLQLEEATSVAKTAFHPLGSILALGDVNGSITFQLISPGDWHIATFVSFPSRLLVVNRHGGVIVIAVDIPNLVTARVPYRTYCLRNMTDDTDVELSAVDNLGVELSVIAGRRLAVYGNPFEREFSYASKCMLPPGNDPALAIFKTAEIVSLEYVGRESVAIGFTVGILLVSTARPHEVLKSFVSPAFQRPISHVAIARTRRKMAALTTGGGYELVQHNTFMEGDAYTRVSSISAAGIVLSSFTSAVYLPDGKDTLILGGTSSEVLVGAGGAPQLLHLTGVGTNVHKLDAALVEEDVVIAAIMGVVRTPTMTYRRLNANSEGDGEGRQQENLENNVEIGGQLLRELGGILNNTLHLLANITFPGDTNEAADVSDLPSASGPERLNLQDAVHAPTLDVEHAIGRERPQDMPATPSEGPVNGGRGRGRMRSPACSCSAHDAAAVVLEVRSTFI</sequence>
<gene>
    <name evidence="2" type="ORF">NLJ89_g10118</name>
</gene>
<comment type="caution">
    <text evidence="2">The sequence shown here is derived from an EMBL/GenBank/DDBJ whole genome shotgun (WGS) entry which is preliminary data.</text>
</comment>
<name>A0A9W8MR74_9AGAR</name>
<organism evidence="2 3">
    <name type="scientific">Agrocybe chaxingu</name>
    <dbReference type="NCBI Taxonomy" id="84603"/>
    <lineage>
        <taxon>Eukaryota</taxon>
        <taxon>Fungi</taxon>
        <taxon>Dikarya</taxon>
        <taxon>Basidiomycota</taxon>
        <taxon>Agaricomycotina</taxon>
        <taxon>Agaricomycetes</taxon>
        <taxon>Agaricomycetidae</taxon>
        <taxon>Agaricales</taxon>
        <taxon>Agaricineae</taxon>
        <taxon>Strophariaceae</taxon>
        <taxon>Agrocybe</taxon>
    </lineage>
</organism>
<dbReference type="Proteomes" id="UP001148786">
    <property type="component" value="Unassembled WGS sequence"/>
</dbReference>
<evidence type="ECO:0000313" key="3">
    <source>
        <dbReference type="Proteomes" id="UP001148786"/>
    </source>
</evidence>
<proteinExistence type="predicted"/>
<accession>A0A9W8MR74</accession>
<evidence type="ECO:0000256" key="1">
    <source>
        <dbReference type="SAM" id="MobiDB-lite"/>
    </source>
</evidence>
<protein>
    <submittedName>
        <fullName evidence="2">Uncharacterized protein</fullName>
    </submittedName>
</protein>
<reference evidence="2" key="1">
    <citation type="submission" date="2022-07" db="EMBL/GenBank/DDBJ databases">
        <title>Genome Sequence of Agrocybe chaxingu.</title>
        <authorList>
            <person name="Buettner E."/>
        </authorList>
    </citation>
    <scope>NUCLEOTIDE SEQUENCE</scope>
    <source>
        <strain evidence="2">MP-N11</strain>
    </source>
</reference>
<dbReference type="EMBL" id="JANKHO010001753">
    <property type="protein sequence ID" value="KAJ3499245.1"/>
    <property type="molecule type" value="Genomic_DNA"/>
</dbReference>
<evidence type="ECO:0000313" key="2">
    <source>
        <dbReference type="EMBL" id="KAJ3499245.1"/>
    </source>
</evidence>
<dbReference type="AlphaFoldDB" id="A0A9W8MR74"/>
<keyword evidence="3" id="KW-1185">Reference proteome</keyword>